<proteinExistence type="predicted"/>
<organism evidence="1 2">
    <name type="scientific">Pyropia yezoensis</name>
    <name type="common">Susabi-nori</name>
    <name type="synonym">Porphyra yezoensis</name>
    <dbReference type="NCBI Taxonomy" id="2788"/>
    <lineage>
        <taxon>Eukaryota</taxon>
        <taxon>Rhodophyta</taxon>
        <taxon>Bangiophyceae</taxon>
        <taxon>Bangiales</taxon>
        <taxon>Bangiaceae</taxon>
        <taxon>Pyropia</taxon>
    </lineage>
</organism>
<dbReference type="Proteomes" id="UP000798662">
    <property type="component" value="Chromosome 2"/>
</dbReference>
<dbReference type="EMBL" id="CM020619">
    <property type="protein sequence ID" value="KAK1862883.1"/>
    <property type="molecule type" value="Genomic_DNA"/>
</dbReference>
<gene>
    <name evidence="1" type="ORF">I4F81_005450</name>
</gene>
<protein>
    <submittedName>
        <fullName evidence="1">Uncharacterized protein</fullName>
    </submittedName>
</protein>
<name>A0ACC3BYG3_PYRYE</name>
<reference evidence="1" key="1">
    <citation type="submission" date="2019-11" db="EMBL/GenBank/DDBJ databases">
        <title>Nori genome reveals adaptations in red seaweeds to the harsh intertidal environment.</title>
        <authorList>
            <person name="Wang D."/>
            <person name="Mao Y."/>
        </authorList>
    </citation>
    <scope>NUCLEOTIDE SEQUENCE</scope>
    <source>
        <tissue evidence="1">Gametophyte</tissue>
    </source>
</reference>
<evidence type="ECO:0000313" key="2">
    <source>
        <dbReference type="Proteomes" id="UP000798662"/>
    </source>
</evidence>
<accession>A0ACC3BYG3</accession>
<sequence length="406" mass="43997">MWLPPPGGPRRRPGSGTPRTAAAAAAAVVAAPGVTAASTAALPPPSPQLALLPSVDGGGSARGGGRFWVPLRVPLQRRLQTLAVLTFMLLGPLQLACWFWTGAALLNPFTTLPMAAYLAFITWWDPPAAATRRYDRLRGYLRSCLLLRLFTGYFPMALVRTAALPPSRRYVFGIHPHGVISMGAFSHFATATTGWDALFPGVTPHLLTLVANLKVPFFRELLLALRVVDASRETCAAVLDGPPGSSLAIVVGGAAEALEARPGTYVVNLHHRGFVRVAAAAGADLVPVLSFHENDLFRILAPGRASPLRRGQEWVKRKFQWAPVLFHGRGAFNYYYGLLPFRRRVVTVVGAPIPVPRVGGDLRRDPDAVALVEAVHHRYAAALRELFHAHADAYDPHRRADIDIQM</sequence>
<evidence type="ECO:0000313" key="1">
    <source>
        <dbReference type="EMBL" id="KAK1862883.1"/>
    </source>
</evidence>
<keyword evidence="2" id="KW-1185">Reference proteome</keyword>
<comment type="caution">
    <text evidence="1">The sequence shown here is derived from an EMBL/GenBank/DDBJ whole genome shotgun (WGS) entry which is preliminary data.</text>
</comment>